<reference evidence="1 2" key="1">
    <citation type="submission" date="2021-11" db="EMBL/GenBank/DDBJ databases">
        <title>Whole genome of Geoglobus acetivorans.</title>
        <authorList>
            <person name="Liu D."/>
        </authorList>
    </citation>
    <scope>NUCLEOTIDE SEQUENCE [LARGE SCALE GENOMIC DNA]</scope>
    <source>
        <strain evidence="1 2">SBH6</strain>
    </source>
</reference>
<dbReference type="RefSeq" id="WP_193808199.1">
    <property type="nucleotide sequence ID" value="NZ_CP087714.1"/>
</dbReference>
<keyword evidence="2" id="KW-1185">Reference proteome</keyword>
<sequence>MDSDALIKLTKAGLKELIVDNLEVVVPRRVYKETAEIPRGRFPDAEEIENNVKSGRILVRETERKGRESSGPGV</sequence>
<name>A0ABZ3H352_GEOAI</name>
<organism evidence="1 2">
    <name type="scientific">Geoglobus acetivorans</name>
    <dbReference type="NCBI Taxonomy" id="565033"/>
    <lineage>
        <taxon>Archaea</taxon>
        <taxon>Methanobacteriati</taxon>
        <taxon>Methanobacteriota</taxon>
        <taxon>Archaeoglobi</taxon>
        <taxon>Archaeoglobales</taxon>
        <taxon>Archaeoglobaceae</taxon>
        <taxon>Geoglobus</taxon>
    </lineage>
</organism>
<evidence type="ECO:0000313" key="1">
    <source>
        <dbReference type="EMBL" id="XAT63041.1"/>
    </source>
</evidence>
<dbReference type="Proteomes" id="UP001492541">
    <property type="component" value="Chromosome"/>
</dbReference>
<gene>
    <name evidence="1" type="ORF">LPQ35_07195</name>
</gene>
<protein>
    <submittedName>
        <fullName evidence="1">Uncharacterized protein</fullName>
    </submittedName>
</protein>
<accession>A0ABZ3H352</accession>
<dbReference type="GeneID" id="90449462"/>
<proteinExistence type="predicted"/>
<dbReference type="EMBL" id="CP087714">
    <property type="protein sequence ID" value="XAT63041.1"/>
    <property type="molecule type" value="Genomic_DNA"/>
</dbReference>
<evidence type="ECO:0000313" key="2">
    <source>
        <dbReference type="Proteomes" id="UP001492541"/>
    </source>
</evidence>